<reference evidence="2" key="1">
    <citation type="submission" date="2022-03" db="EMBL/GenBank/DDBJ databases">
        <authorList>
            <person name="Martin H S."/>
        </authorList>
    </citation>
    <scope>NUCLEOTIDE SEQUENCE</scope>
</reference>
<evidence type="ECO:0000313" key="3">
    <source>
        <dbReference type="Proteomes" id="UP000837857"/>
    </source>
</evidence>
<feature type="compositionally biased region" description="Pro residues" evidence="1">
    <location>
        <begin position="65"/>
        <end position="76"/>
    </location>
</feature>
<accession>A0ABN8HP83</accession>
<evidence type="ECO:0000256" key="1">
    <source>
        <dbReference type="SAM" id="MobiDB-lite"/>
    </source>
</evidence>
<name>A0ABN8HP83_9NEOP</name>
<dbReference type="Proteomes" id="UP000837857">
    <property type="component" value="Chromosome 11"/>
</dbReference>
<feature type="region of interest" description="Disordered" evidence="1">
    <location>
        <begin position="56"/>
        <end position="76"/>
    </location>
</feature>
<sequence length="84" mass="9703">MLPFLVRTYFRWARDAASRAMPNSWRFSRVRRSLTKSLRSSPGMLMSAETGLDTPARRRWCERSPPAPRMQRPGPPTLCLALQL</sequence>
<feature type="non-terminal residue" evidence="2">
    <location>
        <position position="84"/>
    </location>
</feature>
<organism evidence="2 3">
    <name type="scientific">Iphiclides podalirius</name>
    <name type="common">scarce swallowtail</name>
    <dbReference type="NCBI Taxonomy" id="110791"/>
    <lineage>
        <taxon>Eukaryota</taxon>
        <taxon>Metazoa</taxon>
        <taxon>Ecdysozoa</taxon>
        <taxon>Arthropoda</taxon>
        <taxon>Hexapoda</taxon>
        <taxon>Insecta</taxon>
        <taxon>Pterygota</taxon>
        <taxon>Neoptera</taxon>
        <taxon>Endopterygota</taxon>
        <taxon>Lepidoptera</taxon>
        <taxon>Glossata</taxon>
        <taxon>Ditrysia</taxon>
        <taxon>Papilionoidea</taxon>
        <taxon>Papilionidae</taxon>
        <taxon>Papilioninae</taxon>
        <taxon>Iphiclides</taxon>
    </lineage>
</organism>
<dbReference type="EMBL" id="OW152823">
    <property type="protein sequence ID" value="CAH2039295.1"/>
    <property type="molecule type" value="Genomic_DNA"/>
</dbReference>
<protein>
    <submittedName>
        <fullName evidence="2">Uncharacterized protein</fullName>
    </submittedName>
</protein>
<keyword evidence="3" id="KW-1185">Reference proteome</keyword>
<evidence type="ECO:0000313" key="2">
    <source>
        <dbReference type="EMBL" id="CAH2039295.1"/>
    </source>
</evidence>
<gene>
    <name evidence="2" type="ORF">IPOD504_LOCUS1597</name>
</gene>
<proteinExistence type="predicted"/>